<dbReference type="SUPFAM" id="SSF56741">
    <property type="entry name" value="Eukaryotic DNA topoisomerase I, N-terminal DNA-binding fragment"/>
    <property type="match status" value="1"/>
</dbReference>
<proteinExistence type="inferred from homology"/>
<dbReference type="EC" id="5.6.2.1" evidence="7"/>
<feature type="compositionally biased region" description="Basic and acidic residues" evidence="9">
    <location>
        <begin position="40"/>
        <end position="52"/>
    </location>
</feature>
<dbReference type="PANTHER" id="PTHR10290:SF3">
    <property type="entry name" value="DNA TOPOISOMERASE 1"/>
    <property type="match status" value="1"/>
</dbReference>
<evidence type="ECO:0000256" key="3">
    <source>
        <dbReference type="ARBA" id="ARBA00023029"/>
    </source>
</evidence>
<feature type="compositionally biased region" description="Basic residues" evidence="9">
    <location>
        <begin position="30"/>
        <end position="39"/>
    </location>
</feature>
<dbReference type="InterPro" id="IPR048045">
    <property type="entry name" value="Topoisomer_I_DNA-bd"/>
</dbReference>
<dbReference type="SUPFAM" id="SSF56349">
    <property type="entry name" value="DNA breaking-rejoining enzymes"/>
    <property type="match status" value="1"/>
</dbReference>
<evidence type="ECO:0000256" key="5">
    <source>
        <dbReference type="ARBA" id="ARBA00023235"/>
    </source>
</evidence>
<feature type="region of interest" description="Disordered" evidence="9">
    <location>
        <begin position="1"/>
        <end position="96"/>
    </location>
</feature>
<dbReference type="InterPro" id="IPR013499">
    <property type="entry name" value="TopoI_euk"/>
</dbReference>
<evidence type="ECO:0000313" key="11">
    <source>
        <dbReference type="EMBL" id="CAG5098597.1"/>
    </source>
</evidence>
<dbReference type="Gene3D" id="2.170.11.10">
    <property type="entry name" value="DNA Topoisomerase I, domain 2"/>
    <property type="match status" value="1"/>
</dbReference>
<dbReference type="SMART" id="SM00435">
    <property type="entry name" value="TOPEUc"/>
    <property type="match status" value="1"/>
</dbReference>
<dbReference type="InterPro" id="IPR014711">
    <property type="entry name" value="TopoI_cat_a-hlx-sub_euk"/>
</dbReference>
<dbReference type="InterPro" id="IPR051062">
    <property type="entry name" value="Topoisomerase_IB"/>
</dbReference>
<dbReference type="InterPro" id="IPR013030">
    <property type="entry name" value="DNA_topo_DNA_db_N_dom2"/>
</dbReference>
<dbReference type="InterPro" id="IPR025834">
    <property type="entry name" value="TopoI_C_dom"/>
</dbReference>
<dbReference type="Pfam" id="PF02919">
    <property type="entry name" value="Topoisom_I_N"/>
    <property type="match status" value="1"/>
</dbReference>
<dbReference type="CDD" id="cd03488">
    <property type="entry name" value="Topoisomer_IB_N_htopoI_like"/>
    <property type="match status" value="1"/>
</dbReference>
<feature type="active site" description="O-(3'-phospho-DNA)-tyrosine intermediate" evidence="6">
    <location>
        <position position="605"/>
    </location>
</feature>
<dbReference type="PROSITE" id="PS00176">
    <property type="entry name" value="TOPO_IB_1"/>
    <property type="match status" value="1"/>
</dbReference>
<dbReference type="CDD" id="cd00659">
    <property type="entry name" value="Topo_IB_C"/>
    <property type="match status" value="1"/>
</dbReference>
<evidence type="ECO:0000259" key="10">
    <source>
        <dbReference type="SMART" id="SM00435"/>
    </source>
</evidence>
<accession>A0ABN7SNA9</accession>
<dbReference type="Gene3D" id="1.10.10.41">
    <property type="entry name" value="Yeast DNA topoisomerase - domain 1"/>
    <property type="match status" value="1"/>
</dbReference>
<dbReference type="InterPro" id="IPR013034">
    <property type="entry name" value="DNA_topo_DNA_db_N_dom1"/>
</dbReference>
<dbReference type="PANTHER" id="PTHR10290">
    <property type="entry name" value="DNA TOPOISOMERASE I"/>
    <property type="match status" value="1"/>
</dbReference>
<keyword evidence="3 6" id="KW-0799">Topoisomerase</keyword>
<evidence type="ECO:0000256" key="2">
    <source>
        <dbReference type="ARBA" id="ARBA00006645"/>
    </source>
</evidence>
<name>A0ABN7SNA9_OIKDI</name>
<dbReference type="InterPro" id="IPR014727">
    <property type="entry name" value="TopoI_cat_a/b-sub_euk"/>
</dbReference>
<feature type="coiled-coil region" evidence="8">
    <location>
        <begin position="535"/>
        <end position="593"/>
    </location>
</feature>
<sequence length="647" mass="76048">MKEEPKYEYESDDIKEEYQSDSGSDYEQPKKKKKKKVTPRKNESVKKEPGETKKRKSTTTAGKSPTKKVKKEEKPEDPKWEWWNEDPDEKRRREEEGIKWTSLEHKGPFFPPEYERLPSGVKFKYNGEPMVLSDAAEEVMGFYAAMLRTDYVTDPVKSELFNKNFFSDWRKEMTDEERKKIKSLDKCDFTAVLEYFDEQREIKKGRSKEEKQEEKERNAKITEEYGFCMWDHHKEKIGNFRLEPPGLFRGRGEHPKMGKLKKRITANDIIINIAKGAEVPKPPPGQKWKEVRNDNKVTWLACWIENVQGQYKYIMLNANSRIKGEKDWLKYEKARKLKDIIDDVRRSYEADLQDKMMANRQRAVAMYFIDKLALRAGNEKDTDEAADTVGCCSLRVEHVKLHDEHVIDGERKQYVIEFDFLGKDSMRYHNYTQVTKRVYKNVRIFCENKNGEDELFDRLDTTKLNKHLNSIMDGLTAKVFRTYNASKTLQEQLDETTKADLSVAEYVLTYNNANRQVAVLCNHKRTAPKTFDDQMKKAEEKIEDKEEKIKEKKKEIKAAKKNGDDTTKKKAQLARLEDQLVKLKCAKTDREENKEIALGTSKLNYLDPRITVGWCKKWDVPIEKVYNKTQRDKFAWAIAMAGSDFSF</sequence>
<comment type="catalytic activity">
    <reaction evidence="1 6 7">
        <text>ATP-independent breakage of single-stranded DNA, followed by passage and rejoining.</text>
        <dbReference type="EC" id="5.6.2.1"/>
    </reaction>
</comment>
<dbReference type="Pfam" id="PF01028">
    <property type="entry name" value="Topoisom_I"/>
    <property type="match status" value="1"/>
</dbReference>
<evidence type="ECO:0000256" key="7">
    <source>
        <dbReference type="RuleBase" id="RU365101"/>
    </source>
</evidence>
<comment type="similarity">
    <text evidence="2 6 7">Belongs to the type IB topoisomerase family.</text>
</comment>
<evidence type="ECO:0000256" key="4">
    <source>
        <dbReference type="ARBA" id="ARBA00023125"/>
    </source>
</evidence>
<dbReference type="Gene3D" id="3.90.15.10">
    <property type="entry name" value="Topoisomerase I, Chain A, domain 3"/>
    <property type="match status" value="1"/>
</dbReference>
<keyword evidence="12" id="KW-1185">Reference proteome</keyword>
<evidence type="ECO:0000313" key="12">
    <source>
        <dbReference type="Proteomes" id="UP001158576"/>
    </source>
</evidence>
<dbReference type="InterPro" id="IPR013500">
    <property type="entry name" value="TopoI_cat_euk"/>
</dbReference>
<dbReference type="InterPro" id="IPR008336">
    <property type="entry name" value="TopoI_DNA-bd_euk"/>
</dbReference>
<evidence type="ECO:0000256" key="9">
    <source>
        <dbReference type="SAM" id="MobiDB-lite"/>
    </source>
</evidence>
<organism evidence="11 12">
    <name type="scientific">Oikopleura dioica</name>
    <name type="common">Tunicate</name>
    <dbReference type="NCBI Taxonomy" id="34765"/>
    <lineage>
        <taxon>Eukaryota</taxon>
        <taxon>Metazoa</taxon>
        <taxon>Chordata</taxon>
        <taxon>Tunicata</taxon>
        <taxon>Appendicularia</taxon>
        <taxon>Copelata</taxon>
        <taxon>Oikopleuridae</taxon>
        <taxon>Oikopleura</taxon>
    </lineage>
</organism>
<dbReference type="EMBL" id="OU015569">
    <property type="protein sequence ID" value="CAG5098597.1"/>
    <property type="molecule type" value="Genomic_DNA"/>
</dbReference>
<feature type="domain" description="DNA topoisomerase I eukaryotic-type" evidence="10">
    <location>
        <begin position="247"/>
        <end position="619"/>
    </location>
</feature>
<evidence type="ECO:0000256" key="6">
    <source>
        <dbReference type="PROSITE-ProRule" id="PRU01382"/>
    </source>
</evidence>
<dbReference type="InterPro" id="IPR036202">
    <property type="entry name" value="TopoI_DNA-bd_euk_N_sf"/>
</dbReference>
<feature type="compositionally biased region" description="Basic and acidic residues" evidence="9">
    <location>
        <begin position="70"/>
        <end position="96"/>
    </location>
</feature>
<dbReference type="Gene3D" id="1.10.132.10">
    <property type="match status" value="1"/>
</dbReference>
<comment type="function">
    <text evidence="7">Releases the supercoiling and torsional tension of DNA introduced during the DNA replication and transcription by transiently cleaving and rejoining one strand of the DNA duplex. Introduces a single-strand break via transesterification at the specific target site 5'-[CT]CCTTp site in duplex DNA. The scissile phosphodiester is attacked by the catalytic tyrosine of the enzyme, resulting in the formation of a DNA-(3'-phosphotyrosyl)-enzyme intermediate and the expulsion of a 5'-OH DNA strand. The free DNA strand then undergoes passage around the unbroken strand thus removing DNA supercoils. Finally, in the religation step, the DNA 5'-OH attacks the covalent intermediate to expel the active-site tyrosine and restore the DNA phosphodiester backbone.</text>
</comment>
<dbReference type="Proteomes" id="UP001158576">
    <property type="component" value="Chromosome XSR"/>
</dbReference>
<dbReference type="Pfam" id="PF14370">
    <property type="entry name" value="Topo_C_assoc"/>
    <property type="match status" value="1"/>
</dbReference>
<evidence type="ECO:0000256" key="1">
    <source>
        <dbReference type="ARBA" id="ARBA00000213"/>
    </source>
</evidence>
<protein>
    <recommendedName>
        <fullName evidence="7">DNA topoisomerase I</fullName>
        <ecNumber evidence="7">5.6.2.1</ecNumber>
    </recommendedName>
    <alternativeName>
        <fullName evidence="7">DNA topoisomerase 1</fullName>
    </alternativeName>
</protein>
<gene>
    <name evidence="11" type="ORF">OKIOD_LOCUS7368</name>
</gene>
<reference evidence="11 12" key="1">
    <citation type="submission" date="2021-04" db="EMBL/GenBank/DDBJ databases">
        <authorList>
            <person name="Bliznina A."/>
        </authorList>
    </citation>
    <scope>NUCLEOTIDE SEQUENCE [LARGE SCALE GENOMIC DNA]</scope>
</reference>
<evidence type="ECO:0000256" key="8">
    <source>
        <dbReference type="SAM" id="Coils"/>
    </source>
</evidence>
<dbReference type="PRINTS" id="PR00416">
    <property type="entry name" value="EUTPISMRASEI"/>
</dbReference>
<keyword evidence="8" id="KW-0175">Coiled coil</keyword>
<dbReference type="PROSITE" id="PS52038">
    <property type="entry name" value="TOPO_IB_2"/>
    <property type="match status" value="1"/>
</dbReference>
<dbReference type="SUPFAM" id="SSF46596">
    <property type="entry name" value="Eukaryotic DNA topoisomerase I, dispensable insert domain"/>
    <property type="match status" value="1"/>
</dbReference>
<keyword evidence="5 6" id="KW-0413">Isomerase</keyword>
<keyword evidence="4 6" id="KW-0238">DNA-binding</keyword>
<dbReference type="InterPro" id="IPR018521">
    <property type="entry name" value="TopoIB_AS"/>
</dbReference>
<dbReference type="InterPro" id="IPR011010">
    <property type="entry name" value="DNA_brk_join_enz"/>
</dbReference>
<dbReference type="InterPro" id="IPR001631">
    <property type="entry name" value="TopoI"/>
</dbReference>